<feature type="active site" description="Proton acceptor" evidence="3">
    <location>
        <position position="93"/>
    </location>
</feature>
<dbReference type="STRING" id="616990.IV54_GL001908"/>
<proteinExistence type="inferred from homology"/>
<keyword evidence="3" id="KW-0028">Amino-acid biosynthesis</keyword>
<comment type="similarity">
    <text evidence="3">Belongs to the shikimate dehydrogenase family.</text>
</comment>
<sequence length="311" mass="33483">MAIRSTMDYDKDGTCFERKSSVMEIDGHTALVGLIAHPAGHSQSPAMHNLAFEADHINARFLAFDVEPARLNTAIDTIRAFKMLGASISMPFKQAVIPLLDELDPAAKMIGAVNTVVNHDGHLTGYTTDGIGFVNALKDEGVALKGQTMTLAGVGGAGTPIAIQAALAGLKTLNIFNINDAAVVNAKRIVTEINEQTDCHATFTLLDHQDQFQDAIAQSDLYVDATGLGMGKLVDQALVTDPTWFHPNMTVFDTVYAPSETKLMRVAKQANVAHILNGQGMLLNQGAAAFKLWTGQAMPVEQVREHLFKED</sequence>
<evidence type="ECO:0000256" key="3">
    <source>
        <dbReference type="HAMAP-Rule" id="MF_00222"/>
    </source>
</evidence>
<comment type="pathway">
    <text evidence="1 3">Metabolic intermediate biosynthesis; chorismate biosynthesis; chorismate from D-erythrose 4-phosphate and phosphoenolpyruvate: step 4/7.</text>
</comment>
<comment type="caution">
    <text evidence="3">Lacks conserved residue(s) required for the propagation of feature annotation.</text>
</comment>
<dbReference type="Pfam" id="PF18317">
    <property type="entry name" value="SDH_C"/>
    <property type="match status" value="1"/>
</dbReference>
<keyword evidence="3" id="KW-0560">Oxidoreductase</keyword>
<dbReference type="EC" id="1.1.1.25" evidence="3"/>
<feature type="binding site" evidence="3">
    <location>
        <position position="129"/>
    </location>
    <ligand>
        <name>shikimate</name>
        <dbReference type="ChEBI" id="CHEBI:36208"/>
    </ligand>
</feature>
<evidence type="ECO:0000259" key="5">
    <source>
        <dbReference type="Pfam" id="PF18317"/>
    </source>
</evidence>
<keyword evidence="2 3" id="KW-0057">Aromatic amino acid biosynthesis</keyword>
<feature type="binding site" evidence="3">
    <location>
        <begin position="42"/>
        <end position="44"/>
    </location>
    <ligand>
        <name>shikimate</name>
        <dbReference type="ChEBI" id="CHEBI:36208"/>
    </ligand>
</feature>
<evidence type="ECO:0000256" key="1">
    <source>
        <dbReference type="ARBA" id="ARBA00004871"/>
    </source>
</evidence>
<dbReference type="CDD" id="cd01065">
    <property type="entry name" value="NAD_bind_Shikimate_DH"/>
    <property type="match status" value="1"/>
</dbReference>
<dbReference type="HAMAP" id="MF_00222">
    <property type="entry name" value="Shikimate_DH_AroE"/>
    <property type="match status" value="1"/>
</dbReference>
<comment type="subunit">
    <text evidence="3">Homodimer.</text>
</comment>
<organism evidence="6 7">
    <name type="scientific">Levilactobacillus paucivorans</name>
    <dbReference type="NCBI Taxonomy" id="616990"/>
    <lineage>
        <taxon>Bacteria</taxon>
        <taxon>Bacillati</taxon>
        <taxon>Bacillota</taxon>
        <taxon>Bacilli</taxon>
        <taxon>Lactobacillales</taxon>
        <taxon>Lactobacillaceae</taxon>
        <taxon>Levilactobacillus</taxon>
    </lineage>
</organism>
<dbReference type="EMBL" id="JQCA01000049">
    <property type="protein sequence ID" value="KRO03927.1"/>
    <property type="molecule type" value="Genomic_DNA"/>
</dbReference>
<comment type="catalytic activity">
    <reaction evidence="3">
        <text>shikimate + NADP(+) = 3-dehydroshikimate + NADPH + H(+)</text>
        <dbReference type="Rhea" id="RHEA:17737"/>
        <dbReference type="ChEBI" id="CHEBI:15378"/>
        <dbReference type="ChEBI" id="CHEBI:16630"/>
        <dbReference type="ChEBI" id="CHEBI:36208"/>
        <dbReference type="ChEBI" id="CHEBI:57783"/>
        <dbReference type="ChEBI" id="CHEBI:58349"/>
        <dbReference type="EC" id="1.1.1.25"/>
    </reaction>
</comment>
<dbReference type="GO" id="GO:0004764">
    <property type="term" value="F:shikimate 3-dehydrogenase (NADP+) activity"/>
    <property type="evidence" value="ECO:0007669"/>
    <property type="project" value="UniProtKB-UniRule"/>
</dbReference>
<dbReference type="GO" id="GO:0009073">
    <property type="term" value="P:aromatic amino acid family biosynthetic process"/>
    <property type="evidence" value="ECO:0007669"/>
    <property type="project" value="UniProtKB-KW"/>
</dbReference>
<accession>A0A0R2LRR4</accession>
<dbReference type="InterPro" id="IPR041121">
    <property type="entry name" value="SDH_C"/>
</dbReference>
<comment type="caution">
    <text evidence="6">The sequence shown here is derived from an EMBL/GenBank/DDBJ whole genome shotgun (WGS) entry which is preliminary data.</text>
</comment>
<dbReference type="GO" id="GO:0008652">
    <property type="term" value="P:amino acid biosynthetic process"/>
    <property type="evidence" value="ECO:0007669"/>
    <property type="project" value="UniProtKB-KW"/>
</dbReference>
<dbReference type="InterPro" id="IPR013708">
    <property type="entry name" value="Shikimate_DH-bd_N"/>
</dbReference>
<dbReference type="PATRIC" id="fig|616990.3.peg.2020"/>
<evidence type="ECO:0000313" key="6">
    <source>
        <dbReference type="EMBL" id="KRO03927.1"/>
    </source>
</evidence>
<dbReference type="SUPFAM" id="SSF53223">
    <property type="entry name" value="Aminoacid dehydrogenase-like, N-terminal domain"/>
    <property type="match status" value="1"/>
</dbReference>
<evidence type="ECO:0000259" key="4">
    <source>
        <dbReference type="Pfam" id="PF08501"/>
    </source>
</evidence>
<feature type="binding site" evidence="3">
    <location>
        <position position="89"/>
    </location>
    <ligand>
        <name>shikimate</name>
        <dbReference type="ChEBI" id="CHEBI:36208"/>
    </ligand>
</feature>
<dbReference type="InterPro" id="IPR036291">
    <property type="entry name" value="NAD(P)-bd_dom_sf"/>
</dbReference>
<feature type="domain" description="Shikimate dehydrogenase substrate binding N-terminal" evidence="4">
    <location>
        <begin position="34"/>
        <end position="116"/>
    </location>
</feature>
<evidence type="ECO:0000313" key="7">
    <source>
        <dbReference type="Proteomes" id="UP000051906"/>
    </source>
</evidence>
<dbReference type="InterPro" id="IPR022893">
    <property type="entry name" value="Shikimate_DH_fam"/>
</dbReference>
<dbReference type="SUPFAM" id="SSF51735">
    <property type="entry name" value="NAD(P)-binding Rossmann-fold domains"/>
    <property type="match status" value="1"/>
</dbReference>
<dbReference type="AlphaFoldDB" id="A0A0R2LRR4"/>
<feature type="binding site" evidence="3">
    <location>
        <position position="278"/>
    </location>
    <ligand>
        <name>NADP(+)</name>
        <dbReference type="ChEBI" id="CHEBI:58349"/>
    </ligand>
</feature>
<dbReference type="Proteomes" id="UP000051906">
    <property type="component" value="Unassembled WGS sequence"/>
</dbReference>
<dbReference type="Pfam" id="PF08501">
    <property type="entry name" value="Shikimate_dh_N"/>
    <property type="match status" value="1"/>
</dbReference>
<dbReference type="PANTHER" id="PTHR21089:SF1">
    <property type="entry name" value="BIFUNCTIONAL 3-DEHYDROQUINATE DEHYDRATASE_SHIKIMATE DEHYDROGENASE, CHLOROPLASTIC"/>
    <property type="match status" value="1"/>
</dbReference>
<keyword evidence="7" id="KW-1185">Reference proteome</keyword>
<feature type="binding site" evidence="3">
    <location>
        <position position="254"/>
    </location>
    <ligand>
        <name>NADP(+)</name>
        <dbReference type="ChEBI" id="CHEBI:58349"/>
    </ligand>
</feature>
<feature type="binding site" evidence="3">
    <location>
        <position position="285"/>
    </location>
    <ligand>
        <name>shikimate</name>
        <dbReference type="ChEBI" id="CHEBI:36208"/>
    </ligand>
</feature>
<keyword evidence="3" id="KW-0521">NADP</keyword>
<feature type="binding site" evidence="3">
    <location>
        <position position="114"/>
    </location>
    <ligand>
        <name>shikimate</name>
        <dbReference type="ChEBI" id="CHEBI:36208"/>
    </ligand>
</feature>
<dbReference type="Gene3D" id="3.40.50.720">
    <property type="entry name" value="NAD(P)-binding Rossmann-like Domain"/>
    <property type="match status" value="1"/>
</dbReference>
<dbReference type="UniPathway" id="UPA00053">
    <property type="reaction ID" value="UER00087"/>
</dbReference>
<protein>
    <recommendedName>
        <fullName evidence="3">Shikimate dehydrogenase (NADP(+))</fullName>
        <shortName evidence="3">SDH</shortName>
        <ecNumber evidence="3">1.1.1.25</ecNumber>
    </recommendedName>
</protein>
<comment type="function">
    <text evidence="3">Involved in the biosynthesis of the chorismate, which leads to the biosynthesis of aromatic amino acids. Catalyzes the reversible NADPH linked reduction of 3-dehydroshikimate (DHSA) to yield shikimate (SA).</text>
</comment>
<name>A0A0R2LRR4_9LACO</name>
<evidence type="ECO:0000256" key="2">
    <source>
        <dbReference type="ARBA" id="ARBA00023141"/>
    </source>
</evidence>
<feature type="binding site" evidence="3">
    <location>
        <begin position="153"/>
        <end position="157"/>
    </location>
    <ligand>
        <name>NADP(+)</name>
        <dbReference type="ChEBI" id="CHEBI:58349"/>
    </ligand>
</feature>
<reference evidence="6 7" key="1">
    <citation type="journal article" date="2015" name="Genome Announc.">
        <title>Expanding the biotechnology potential of lactobacilli through comparative genomics of 213 strains and associated genera.</title>
        <authorList>
            <person name="Sun Z."/>
            <person name="Harris H.M."/>
            <person name="McCann A."/>
            <person name="Guo C."/>
            <person name="Argimon S."/>
            <person name="Zhang W."/>
            <person name="Yang X."/>
            <person name="Jeffery I.B."/>
            <person name="Cooney J.C."/>
            <person name="Kagawa T.F."/>
            <person name="Liu W."/>
            <person name="Song Y."/>
            <person name="Salvetti E."/>
            <person name="Wrobel A."/>
            <person name="Rasinkangas P."/>
            <person name="Parkhill J."/>
            <person name="Rea M.C."/>
            <person name="O'Sullivan O."/>
            <person name="Ritari J."/>
            <person name="Douillard F.P."/>
            <person name="Paul Ross R."/>
            <person name="Yang R."/>
            <person name="Briner A.E."/>
            <person name="Felis G.E."/>
            <person name="de Vos W.M."/>
            <person name="Barrangou R."/>
            <person name="Klaenhammer T.R."/>
            <person name="Caufield P.W."/>
            <person name="Cui Y."/>
            <person name="Zhang H."/>
            <person name="O'Toole P.W."/>
        </authorList>
    </citation>
    <scope>NUCLEOTIDE SEQUENCE [LARGE SCALE GENOMIC DNA]</scope>
    <source>
        <strain evidence="6 7">DSM 22467</strain>
    </source>
</reference>
<dbReference type="GO" id="GO:0019632">
    <property type="term" value="P:shikimate metabolic process"/>
    <property type="evidence" value="ECO:0007669"/>
    <property type="project" value="TreeGrafter"/>
</dbReference>
<dbReference type="GO" id="GO:0009423">
    <property type="term" value="P:chorismate biosynthetic process"/>
    <property type="evidence" value="ECO:0007669"/>
    <property type="project" value="UniProtKB-UniRule"/>
</dbReference>
<dbReference type="InterPro" id="IPR046346">
    <property type="entry name" value="Aminoacid_DH-like_N_sf"/>
</dbReference>
<dbReference type="Gene3D" id="3.40.50.10860">
    <property type="entry name" value="Leucine Dehydrogenase, chain A, domain 1"/>
    <property type="match status" value="1"/>
</dbReference>
<feature type="binding site" evidence="3">
    <location>
        <position position="256"/>
    </location>
    <ligand>
        <name>shikimate</name>
        <dbReference type="ChEBI" id="CHEBI:36208"/>
    </ligand>
</feature>
<dbReference type="PANTHER" id="PTHR21089">
    <property type="entry name" value="SHIKIMATE DEHYDROGENASE"/>
    <property type="match status" value="1"/>
</dbReference>
<gene>
    <name evidence="3" type="primary">aroE</name>
    <name evidence="6" type="ORF">IV54_GL001908</name>
</gene>
<feature type="domain" description="SDH C-terminal" evidence="5">
    <location>
        <begin position="280"/>
        <end position="307"/>
    </location>
</feature>